<sequence length="480" mass="52465">MNATLRRFLPAPVSCGLPNSMFRTVGCLLVGLTLSLSGSIATAQNTGGDTIVFGNPIAGVDVDATGVLKVRTVDPRLARQRLMQARQAAQTEDVMQRSELRKVSLNRLEKVVAERLAADRPLSDDILAVAGLTTVKYVFFYPDTQDIVIAGPAEGFVADPTERFVGMNTGRPTILLEDLATALRAYPPSAPPTRVISVSIDPTPEGLARMQQFLRAVGGNANRGDTMRLVHGLKQNLGLQTVTIKGIPAATHFARVLVEADYRMKLIGIGLEQLPVPVRSYVSRTNPQTVAANALERWYFQPNYDGVSVSDDRMAMRINERGVQLVGEGERVMGDGKRVMAGRGNRASQAFTKEFTDKYPLIASKVRVYAELQQLIDLAIAAAYIQEQDFYAQADWNMPVLGDESQLRVETYTAPEKVETAVNAIWRGNTLMTPLGGGVNMQPRVAFNSDRMKVDASGENVETKNAAGPSDLEPGQWWWD</sequence>
<feature type="signal peptide" evidence="2">
    <location>
        <begin position="1"/>
        <end position="43"/>
    </location>
</feature>
<proteinExistence type="predicted"/>
<dbReference type="InterPro" id="IPR011487">
    <property type="entry name" value="DUF1598"/>
</dbReference>
<evidence type="ECO:0000313" key="4">
    <source>
        <dbReference type="Proteomes" id="UP001202961"/>
    </source>
</evidence>
<evidence type="ECO:0000256" key="1">
    <source>
        <dbReference type="SAM" id="MobiDB-lite"/>
    </source>
</evidence>
<dbReference type="Pfam" id="PF07643">
    <property type="entry name" value="DUF1598"/>
    <property type="match status" value="1"/>
</dbReference>
<reference evidence="3 4" key="1">
    <citation type="journal article" date="2022" name="Syst. Appl. Microbiol.">
        <title>Rhodopirellula aestuarii sp. nov., a novel member of the genus Rhodopirellula isolated from brackish sediments collected in the Tagus River estuary, Portugal.</title>
        <authorList>
            <person name="Vitorino I.R."/>
            <person name="Klimek D."/>
            <person name="Calusinska M."/>
            <person name="Lobo-da-Cunha A."/>
            <person name="Vasconcelos V."/>
            <person name="Lage O.M."/>
        </authorList>
    </citation>
    <scope>NUCLEOTIDE SEQUENCE [LARGE SCALE GENOMIC DNA]</scope>
    <source>
        <strain evidence="3 4">ICT_H3.1</strain>
    </source>
</reference>
<dbReference type="EMBL" id="JAMQBK010000036">
    <property type="protein sequence ID" value="MCM2371672.1"/>
    <property type="molecule type" value="Genomic_DNA"/>
</dbReference>
<dbReference type="RefSeq" id="WP_250929306.1">
    <property type="nucleotide sequence ID" value="NZ_JAMQBK010000036.1"/>
</dbReference>
<feature type="chain" id="PRO_5046428911" evidence="2">
    <location>
        <begin position="44"/>
        <end position="480"/>
    </location>
</feature>
<name>A0ABT0U497_9BACT</name>
<keyword evidence="2" id="KW-0732">Signal</keyword>
<comment type="caution">
    <text evidence="3">The sequence shown here is derived from an EMBL/GenBank/DDBJ whole genome shotgun (WGS) entry which is preliminary data.</text>
</comment>
<evidence type="ECO:0000313" key="3">
    <source>
        <dbReference type="EMBL" id="MCM2371672.1"/>
    </source>
</evidence>
<dbReference type="Proteomes" id="UP001202961">
    <property type="component" value="Unassembled WGS sequence"/>
</dbReference>
<gene>
    <name evidence="3" type="ORF">NB063_13755</name>
</gene>
<protein>
    <submittedName>
        <fullName evidence="3">DUF1598 domain-containing protein</fullName>
    </submittedName>
</protein>
<organism evidence="3 4">
    <name type="scientific">Aporhodopirellula aestuarii</name>
    <dbReference type="NCBI Taxonomy" id="2950107"/>
    <lineage>
        <taxon>Bacteria</taxon>
        <taxon>Pseudomonadati</taxon>
        <taxon>Planctomycetota</taxon>
        <taxon>Planctomycetia</taxon>
        <taxon>Pirellulales</taxon>
        <taxon>Pirellulaceae</taxon>
        <taxon>Aporhodopirellula</taxon>
    </lineage>
</organism>
<keyword evidence="4" id="KW-1185">Reference proteome</keyword>
<accession>A0ABT0U497</accession>
<feature type="region of interest" description="Disordered" evidence="1">
    <location>
        <begin position="459"/>
        <end position="480"/>
    </location>
</feature>
<evidence type="ECO:0000256" key="2">
    <source>
        <dbReference type="SAM" id="SignalP"/>
    </source>
</evidence>